<reference evidence="2 3" key="1">
    <citation type="journal article" date="2016" name="Appl. Microbiol. Biotechnol.">
        <title>Characterization of T-DNA insertion mutants with decreased virulence in the entomopathogenic fungus Beauveria bassiana JEF-007.</title>
        <authorList>
            <person name="Kim S."/>
            <person name="Lee S.J."/>
            <person name="Nai Y.S."/>
            <person name="Yu J.S."/>
            <person name="Lee M.R."/>
            <person name="Yang Y.T."/>
            <person name="Kim J.S."/>
        </authorList>
    </citation>
    <scope>NUCLEOTIDE SEQUENCE [LARGE SCALE GENOMIC DNA]</scope>
    <source>
        <strain evidence="2 3">JEF-007</strain>
    </source>
</reference>
<name>A0A2N6ND03_BEABA</name>
<feature type="chain" id="PRO_5014600861" evidence="1">
    <location>
        <begin position="18"/>
        <end position="59"/>
    </location>
</feature>
<sequence>MAVSFLLFNSVLEVAHSNLLNRAHTAVVGATADLTVQAAVISFIPPGKTRAIPYQRTRL</sequence>
<organism evidence="2 3">
    <name type="scientific">Beauveria bassiana</name>
    <name type="common">White muscardine disease fungus</name>
    <name type="synonym">Tritirachium shiotae</name>
    <dbReference type="NCBI Taxonomy" id="176275"/>
    <lineage>
        <taxon>Eukaryota</taxon>
        <taxon>Fungi</taxon>
        <taxon>Dikarya</taxon>
        <taxon>Ascomycota</taxon>
        <taxon>Pezizomycotina</taxon>
        <taxon>Sordariomycetes</taxon>
        <taxon>Hypocreomycetidae</taxon>
        <taxon>Hypocreales</taxon>
        <taxon>Cordycipitaceae</taxon>
        <taxon>Beauveria</taxon>
    </lineage>
</organism>
<evidence type="ECO:0000313" key="2">
    <source>
        <dbReference type="EMBL" id="PMB65151.1"/>
    </source>
</evidence>
<feature type="signal peptide" evidence="1">
    <location>
        <begin position="1"/>
        <end position="17"/>
    </location>
</feature>
<dbReference type="AlphaFoldDB" id="A0A2N6ND03"/>
<evidence type="ECO:0000313" key="3">
    <source>
        <dbReference type="Proteomes" id="UP000235728"/>
    </source>
</evidence>
<proteinExistence type="predicted"/>
<dbReference type="Proteomes" id="UP000235728">
    <property type="component" value="Unassembled WGS sequence"/>
</dbReference>
<evidence type="ECO:0000256" key="1">
    <source>
        <dbReference type="SAM" id="SignalP"/>
    </source>
</evidence>
<keyword evidence="1" id="KW-0732">Signal</keyword>
<accession>A0A2N6ND03</accession>
<gene>
    <name evidence="2" type="ORF">BM221_008507</name>
</gene>
<dbReference type="EMBL" id="MRVG01000010">
    <property type="protein sequence ID" value="PMB65151.1"/>
    <property type="molecule type" value="Genomic_DNA"/>
</dbReference>
<protein>
    <submittedName>
        <fullName evidence="2">Uncharacterized protein</fullName>
    </submittedName>
</protein>
<comment type="caution">
    <text evidence="2">The sequence shown here is derived from an EMBL/GenBank/DDBJ whole genome shotgun (WGS) entry which is preliminary data.</text>
</comment>